<protein>
    <submittedName>
        <fullName evidence="1">Uncharacterized protein</fullName>
    </submittedName>
</protein>
<sequence length="111" mass="13184">MDTEARIARFKELWSSGDSYWAEDIVDEINESLTEDEFKLRHVDTIEEAESRWMDHMLDIVEIDEGVFVGVRWESGKTEMQENMYEDDSVYLLERVEKVVTTIEWNDVKSL</sequence>
<reference evidence="1 2" key="1">
    <citation type="submission" date="2018-07" db="EMBL/GenBank/DDBJ databases">
        <authorList>
            <person name="Boyd E.M."/>
            <person name="Barkley D.B."/>
            <person name="Naeem H."/>
            <person name="Vanhorne R."/>
            <person name="Nayek S."/>
            <person name="Layton S.R."/>
            <person name="Hughes L.E."/>
            <person name="Garlena R.A."/>
            <person name="Russell D.A."/>
            <person name="Pope W.H."/>
            <person name="Jacobs-Sera D."/>
            <person name="Hatfull G.F."/>
        </authorList>
    </citation>
    <scope>NUCLEOTIDE SEQUENCE [LARGE SCALE GENOMIC DNA]</scope>
</reference>
<evidence type="ECO:0000313" key="1">
    <source>
        <dbReference type="EMBL" id="AXH66624.1"/>
    </source>
</evidence>
<organism evidence="1 2">
    <name type="scientific">Streptomyces phage Starbow</name>
    <dbReference type="NCBI Taxonomy" id="2283266"/>
    <lineage>
        <taxon>Viruses</taxon>
        <taxon>Duplodnaviria</taxon>
        <taxon>Heunggongvirae</taxon>
        <taxon>Uroviricota</taxon>
        <taxon>Caudoviricetes</taxon>
        <taxon>Stanwilliamsviridae</taxon>
        <taxon>Boydwoodruffvirinae</taxon>
        <taxon>Karimacvirus</taxon>
        <taxon>Karimacvirus karimac</taxon>
        <taxon>Streptomyces virus Karimac</taxon>
    </lineage>
</organism>
<accession>A0A345M803</accession>
<proteinExistence type="predicted"/>
<name>A0A345M803_9CAUD</name>
<dbReference type="Proteomes" id="UP000259040">
    <property type="component" value="Segment"/>
</dbReference>
<dbReference type="EMBL" id="MH576964">
    <property type="protein sequence ID" value="AXH66624.1"/>
    <property type="molecule type" value="Genomic_DNA"/>
</dbReference>
<evidence type="ECO:0000313" key="2">
    <source>
        <dbReference type="Proteomes" id="UP000259040"/>
    </source>
</evidence>
<gene>
    <name evidence="1" type="primary">128</name>
    <name evidence="1" type="ORF">SEA_STARBOW_128</name>
</gene>